<evidence type="ECO:0000256" key="3">
    <source>
        <dbReference type="ARBA" id="ARBA00022884"/>
    </source>
</evidence>
<dbReference type="GO" id="GO:0003735">
    <property type="term" value="F:structural constituent of ribosome"/>
    <property type="evidence" value="ECO:0007669"/>
    <property type="project" value="InterPro"/>
</dbReference>
<evidence type="ECO:0000259" key="9">
    <source>
        <dbReference type="SMART" id="SM01390"/>
    </source>
</evidence>
<dbReference type="Gene3D" id="3.10.290.10">
    <property type="entry name" value="RNA-binding S4 domain"/>
    <property type="match status" value="1"/>
</dbReference>
<protein>
    <recommendedName>
        <fullName evidence="6 7">Small ribosomal subunit protein uS4</fullName>
    </recommendedName>
</protein>
<dbReference type="RefSeq" id="WP_031503204.1">
    <property type="nucleotide sequence ID" value="NC_022795.1"/>
</dbReference>
<comment type="function">
    <text evidence="7">With S5 and S12 plays an important role in translational accuracy.</text>
</comment>
<dbReference type="GO" id="GO:0015935">
    <property type="term" value="C:small ribosomal subunit"/>
    <property type="evidence" value="ECO:0007669"/>
    <property type="project" value="InterPro"/>
</dbReference>
<dbReference type="NCBIfam" id="NF003717">
    <property type="entry name" value="PRK05327.1"/>
    <property type="match status" value="1"/>
</dbReference>
<reference evidence="10 11" key="1">
    <citation type="submission" date="2014-01" db="EMBL/GenBank/DDBJ databases">
        <title>Genome sequencing of Thermotog hypogea.</title>
        <authorList>
            <person name="Zhang X."/>
            <person name="Alvare G."/>
            <person name="Fristensky B."/>
            <person name="Chen L."/>
            <person name="Suen T."/>
            <person name="Chen Q."/>
            <person name="Ma K."/>
        </authorList>
    </citation>
    <scope>NUCLEOTIDE SEQUENCE [LARGE SCALE GENOMIC DNA]</scope>
    <source>
        <strain evidence="10 11">DSM 11164</strain>
    </source>
</reference>
<dbReference type="FunFam" id="1.10.1050.10:FF:000001">
    <property type="entry name" value="30S ribosomal protein S4"/>
    <property type="match status" value="1"/>
</dbReference>
<dbReference type="NCBIfam" id="TIGR01017">
    <property type="entry name" value="rpsD_bact"/>
    <property type="match status" value="1"/>
</dbReference>
<keyword evidence="2 7" id="KW-0699">rRNA-binding</keyword>
<comment type="function">
    <text evidence="7">One of the primary rRNA binding proteins, it binds directly to 16S rRNA where it nucleates assembly of the body of the 30S subunit.</text>
</comment>
<comment type="subunit">
    <text evidence="7">Part of the 30S ribosomal subunit. Contacts protein S5. The interaction surface between S4 and S5 is involved in control of translational fidelity.</text>
</comment>
<dbReference type="GO" id="GO:0019843">
    <property type="term" value="F:rRNA binding"/>
    <property type="evidence" value="ECO:0007669"/>
    <property type="project" value="UniProtKB-UniRule"/>
</dbReference>
<dbReference type="InterPro" id="IPR005709">
    <property type="entry name" value="Ribosomal_uS4_bac-type"/>
</dbReference>
<comment type="similarity">
    <text evidence="1 7">Belongs to the universal ribosomal protein uS4 family.</text>
</comment>
<gene>
    <name evidence="7" type="primary">rpsD</name>
    <name evidence="10" type="ORF">AJ81_00875</name>
</gene>
<sequence length="209" mass="24449">MARYTGPVCRLCRREGMKLYLKGERCFTEKCAFDRRPFAPGDHGRSRGKTSQYAFQLRSKQVMKRIYGILERQFRRYFDRALRMTGDTRENLVRLVESRLDNVVFRMGFAINRRQARQLVTHGHFLVNGKRVNIPSYLLKPGDIVEVKESSRSIEVIKRSVELAKGRTIAPWIQVDFDAYRGTFERAPKLEELTDLPVDVQAIVELYSR</sequence>
<evidence type="ECO:0000259" key="8">
    <source>
        <dbReference type="SMART" id="SM00363"/>
    </source>
</evidence>
<evidence type="ECO:0000256" key="6">
    <source>
        <dbReference type="ARBA" id="ARBA00035254"/>
    </source>
</evidence>
<organism evidence="10 11">
    <name type="scientific">Pseudothermotoga hypogea DSM 11164 = NBRC 106472</name>
    <dbReference type="NCBI Taxonomy" id="1123384"/>
    <lineage>
        <taxon>Bacteria</taxon>
        <taxon>Thermotogati</taxon>
        <taxon>Thermotogota</taxon>
        <taxon>Thermotogae</taxon>
        <taxon>Thermotogales</taxon>
        <taxon>Thermotogaceae</taxon>
        <taxon>Pseudothermotoga</taxon>
    </lineage>
</organism>
<feature type="domain" description="RNA-binding S4" evidence="8">
    <location>
        <begin position="98"/>
        <end position="162"/>
    </location>
</feature>
<dbReference type="OrthoDB" id="9803672at2"/>
<accession>A0A0X1KNZ9</accession>
<dbReference type="PANTHER" id="PTHR11831:SF4">
    <property type="entry name" value="SMALL RIBOSOMAL SUBUNIT PROTEIN US4M"/>
    <property type="match status" value="1"/>
</dbReference>
<evidence type="ECO:0000256" key="4">
    <source>
        <dbReference type="ARBA" id="ARBA00022980"/>
    </source>
</evidence>
<evidence type="ECO:0000256" key="2">
    <source>
        <dbReference type="ARBA" id="ARBA00022730"/>
    </source>
</evidence>
<dbReference type="SMART" id="SM00363">
    <property type="entry name" value="S4"/>
    <property type="match status" value="1"/>
</dbReference>
<dbReference type="Proteomes" id="UP000077469">
    <property type="component" value="Chromosome"/>
</dbReference>
<dbReference type="FunFam" id="3.10.290.10:FF:000001">
    <property type="entry name" value="30S ribosomal protein S4"/>
    <property type="match status" value="1"/>
</dbReference>
<dbReference type="PANTHER" id="PTHR11831">
    <property type="entry name" value="30S 40S RIBOSOMAL PROTEIN"/>
    <property type="match status" value="1"/>
</dbReference>
<dbReference type="GO" id="GO:0042274">
    <property type="term" value="P:ribosomal small subunit biogenesis"/>
    <property type="evidence" value="ECO:0007669"/>
    <property type="project" value="TreeGrafter"/>
</dbReference>
<keyword evidence="5 7" id="KW-0687">Ribonucleoprotein</keyword>
<dbReference type="GO" id="GO:0006412">
    <property type="term" value="P:translation"/>
    <property type="evidence" value="ECO:0007669"/>
    <property type="project" value="UniProtKB-UniRule"/>
</dbReference>
<evidence type="ECO:0000256" key="1">
    <source>
        <dbReference type="ARBA" id="ARBA00007465"/>
    </source>
</evidence>
<dbReference type="InterPro" id="IPR036986">
    <property type="entry name" value="S4_RNA-bd_sf"/>
</dbReference>
<dbReference type="AlphaFoldDB" id="A0A0X1KNZ9"/>
<dbReference type="Gene3D" id="1.10.1050.10">
    <property type="entry name" value="Ribosomal Protein S4 Delta 41, Chain A, domain 1"/>
    <property type="match status" value="1"/>
</dbReference>
<dbReference type="CDD" id="cd00165">
    <property type="entry name" value="S4"/>
    <property type="match status" value="1"/>
</dbReference>
<evidence type="ECO:0000256" key="5">
    <source>
        <dbReference type="ARBA" id="ARBA00023274"/>
    </source>
</evidence>
<dbReference type="KEGG" id="phy:AJ81_00875"/>
<dbReference type="PaxDb" id="1123384-AJ81_00875"/>
<dbReference type="SMART" id="SM01390">
    <property type="entry name" value="Ribosomal_S4"/>
    <property type="match status" value="1"/>
</dbReference>
<feature type="domain" description="Small ribosomal subunit protein uS4 N-terminal" evidence="9">
    <location>
        <begin position="3"/>
        <end position="97"/>
    </location>
</feature>
<dbReference type="InterPro" id="IPR001912">
    <property type="entry name" value="Ribosomal_uS4_N"/>
</dbReference>
<proteinExistence type="inferred from homology"/>
<dbReference type="Pfam" id="PF00163">
    <property type="entry name" value="Ribosomal_S4"/>
    <property type="match status" value="1"/>
</dbReference>
<dbReference type="STRING" id="1123384.AJ81_00875"/>
<dbReference type="PROSITE" id="PS50889">
    <property type="entry name" value="S4"/>
    <property type="match status" value="1"/>
</dbReference>
<dbReference type="SUPFAM" id="SSF55174">
    <property type="entry name" value="Alpha-L RNA-binding motif"/>
    <property type="match status" value="1"/>
</dbReference>
<evidence type="ECO:0000313" key="10">
    <source>
        <dbReference type="EMBL" id="AJC72983.1"/>
    </source>
</evidence>
<name>A0A0X1KNZ9_9THEM</name>
<evidence type="ECO:0000256" key="7">
    <source>
        <dbReference type="HAMAP-Rule" id="MF_01306"/>
    </source>
</evidence>
<evidence type="ECO:0000313" key="11">
    <source>
        <dbReference type="Proteomes" id="UP000077469"/>
    </source>
</evidence>
<dbReference type="PATRIC" id="fig|1123384.7.peg.172"/>
<dbReference type="Pfam" id="PF01479">
    <property type="entry name" value="S4"/>
    <property type="match status" value="1"/>
</dbReference>
<dbReference type="InterPro" id="IPR022801">
    <property type="entry name" value="Ribosomal_uS4"/>
</dbReference>
<keyword evidence="4 7" id="KW-0689">Ribosomal protein</keyword>
<dbReference type="EMBL" id="CP007141">
    <property type="protein sequence ID" value="AJC72983.1"/>
    <property type="molecule type" value="Genomic_DNA"/>
</dbReference>
<keyword evidence="3 7" id="KW-0694">RNA-binding</keyword>
<dbReference type="InterPro" id="IPR002942">
    <property type="entry name" value="S4_RNA-bd"/>
</dbReference>
<keyword evidence="11" id="KW-1185">Reference proteome</keyword>
<dbReference type="HAMAP" id="MF_01306_B">
    <property type="entry name" value="Ribosomal_uS4_B"/>
    <property type="match status" value="1"/>
</dbReference>